<feature type="transmembrane region" description="Helical" evidence="6">
    <location>
        <begin position="285"/>
        <end position="306"/>
    </location>
</feature>
<feature type="transmembrane region" description="Helical" evidence="6">
    <location>
        <begin position="187"/>
        <end position="209"/>
    </location>
</feature>
<proteinExistence type="predicted"/>
<feature type="domain" description="Major facilitator superfamily (MFS) profile" evidence="7">
    <location>
        <begin position="28"/>
        <end position="432"/>
    </location>
</feature>
<feature type="transmembrane region" description="Helical" evidence="6">
    <location>
        <begin position="252"/>
        <end position="273"/>
    </location>
</feature>
<feature type="transmembrane region" description="Helical" evidence="6">
    <location>
        <begin position="94"/>
        <end position="112"/>
    </location>
</feature>
<sequence length="435" mass="47609">MRSTLQIGEIGVITSDESRLYRRITWRIIPLLMMCYMLAFLDRTNIGYARLAMLSDLGFSEAVYGLGAGIFFIGYAACEIPSNLIMHRVGARRWISRIMVTWGTLSVLMMFVKTPAMFYVLRLLLGIAEAGLLPGVILYLTYWYPAHRRGQVVAAFTAGLPLSGVLGGPISGWIMRQMAGVHGWAGWQWLFLLEGLPTVLIGVFVFWYLDDRIERAKWLSDSEKLLLSANIAEDTKDVSHTSLLGVFKDPQIWIFCVIYFNILLGVTAIAFWLPAIIQSTGVKDTFHIGLLGLIPYGTAIVAMVSFGRSADRNRERRWHMVIPMIISALGFSLIGYGGSQVIVIVGLTAAAAGSMASMSLFWALPTAVLSDKAAAAGIGLISSIGIVSGFVSPYMFGVVKTLTNSIVPALYAHSVLLLVGALLAIFLVQARLVNK</sequence>
<gene>
    <name evidence="8" type="ORF">H3V53_03570</name>
</gene>
<feature type="transmembrane region" description="Helical" evidence="6">
    <location>
        <begin position="342"/>
        <end position="364"/>
    </location>
</feature>
<evidence type="ECO:0000256" key="2">
    <source>
        <dbReference type="ARBA" id="ARBA00022448"/>
    </source>
</evidence>
<protein>
    <submittedName>
        <fullName evidence="8">MFS transporter</fullName>
    </submittedName>
</protein>
<dbReference type="PANTHER" id="PTHR43791:SF36">
    <property type="entry name" value="TRANSPORTER, PUTATIVE (AFU_ORTHOLOGUE AFUA_6G08340)-RELATED"/>
    <property type="match status" value="1"/>
</dbReference>
<dbReference type="CDD" id="cd17319">
    <property type="entry name" value="MFS_ExuT_GudP_like"/>
    <property type="match status" value="1"/>
</dbReference>
<dbReference type="SUPFAM" id="SSF103473">
    <property type="entry name" value="MFS general substrate transporter"/>
    <property type="match status" value="1"/>
</dbReference>
<dbReference type="Proteomes" id="UP001386437">
    <property type="component" value="Unassembled WGS sequence"/>
</dbReference>
<feature type="transmembrane region" description="Helical" evidence="6">
    <location>
        <begin position="318"/>
        <end position="336"/>
    </location>
</feature>
<evidence type="ECO:0000256" key="5">
    <source>
        <dbReference type="ARBA" id="ARBA00023136"/>
    </source>
</evidence>
<dbReference type="RefSeq" id="WP_336596749.1">
    <property type="nucleotide sequence ID" value="NZ_JACFYJ010000003.1"/>
</dbReference>
<evidence type="ECO:0000256" key="1">
    <source>
        <dbReference type="ARBA" id="ARBA00004141"/>
    </source>
</evidence>
<comment type="caution">
    <text evidence="8">The sequence shown here is derived from an EMBL/GenBank/DDBJ whole genome shotgun (WGS) entry which is preliminary data.</text>
</comment>
<feature type="transmembrane region" description="Helical" evidence="6">
    <location>
        <begin position="24"/>
        <end position="42"/>
    </location>
</feature>
<evidence type="ECO:0000313" key="8">
    <source>
        <dbReference type="EMBL" id="MEI5996316.1"/>
    </source>
</evidence>
<dbReference type="InterPro" id="IPR036259">
    <property type="entry name" value="MFS_trans_sf"/>
</dbReference>
<evidence type="ECO:0000256" key="4">
    <source>
        <dbReference type="ARBA" id="ARBA00022989"/>
    </source>
</evidence>
<dbReference type="PROSITE" id="PS50850">
    <property type="entry name" value="MFS"/>
    <property type="match status" value="1"/>
</dbReference>
<organism evidence="8 9">
    <name type="scientific">Paraburkholderia bengalensis</name>
    <dbReference type="NCBI Taxonomy" id="2747562"/>
    <lineage>
        <taxon>Bacteria</taxon>
        <taxon>Pseudomonadati</taxon>
        <taxon>Pseudomonadota</taxon>
        <taxon>Betaproteobacteria</taxon>
        <taxon>Burkholderiales</taxon>
        <taxon>Burkholderiaceae</taxon>
        <taxon>Paraburkholderia</taxon>
    </lineage>
</organism>
<dbReference type="InterPro" id="IPR020846">
    <property type="entry name" value="MFS_dom"/>
</dbReference>
<evidence type="ECO:0000256" key="3">
    <source>
        <dbReference type="ARBA" id="ARBA00022692"/>
    </source>
</evidence>
<feature type="transmembrane region" description="Helical" evidence="6">
    <location>
        <begin position="62"/>
        <end position="82"/>
    </location>
</feature>
<accession>A0ABU8ILD0</accession>
<keyword evidence="2" id="KW-0813">Transport</keyword>
<keyword evidence="4 6" id="KW-1133">Transmembrane helix</keyword>
<dbReference type="PANTHER" id="PTHR43791">
    <property type="entry name" value="PERMEASE-RELATED"/>
    <property type="match status" value="1"/>
</dbReference>
<reference evidence="8 9" key="1">
    <citation type="journal article" date="2022" name="Arch. Microbiol.">
        <title>Paraburkholderia bengalensis sp. nov. isolated from roots of Oryza sativa, IR64.</title>
        <authorList>
            <person name="Nag P."/>
            <person name="Mondal N."/>
            <person name="Sarkar J."/>
            <person name="Das S."/>
        </authorList>
    </citation>
    <scope>NUCLEOTIDE SEQUENCE [LARGE SCALE GENOMIC DNA]</scope>
    <source>
        <strain evidence="8 9">IR64_4_BI</strain>
    </source>
</reference>
<dbReference type="InterPro" id="IPR011701">
    <property type="entry name" value="MFS"/>
</dbReference>
<feature type="transmembrane region" description="Helical" evidence="6">
    <location>
        <begin position="118"/>
        <end position="140"/>
    </location>
</feature>
<feature type="transmembrane region" description="Helical" evidence="6">
    <location>
        <begin position="408"/>
        <end position="428"/>
    </location>
</feature>
<keyword evidence="9" id="KW-1185">Reference proteome</keyword>
<keyword evidence="5 6" id="KW-0472">Membrane</keyword>
<evidence type="ECO:0000259" key="7">
    <source>
        <dbReference type="PROSITE" id="PS50850"/>
    </source>
</evidence>
<evidence type="ECO:0000256" key="6">
    <source>
        <dbReference type="SAM" id="Phobius"/>
    </source>
</evidence>
<feature type="transmembrane region" description="Helical" evidence="6">
    <location>
        <begin position="376"/>
        <end position="396"/>
    </location>
</feature>
<dbReference type="Pfam" id="PF07690">
    <property type="entry name" value="MFS_1"/>
    <property type="match status" value="1"/>
</dbReference>
<keyword evidence="3 6" id="KW-0812">Transmembrane</keyword>
<dbReference type="Gene3D" id="1.20.1250.20">
    <property type="entry name" value="MFS general substrate transporter like domains"/>
    <property type="match status" value="2"/>
</dbReference>
<feature type="transmembrane region" description="Helical" evidence="6">
    <location>
        <begin position="152"/>
        <end position="175"/>
    </location>
</feature>
<comment type="subcellular location">
    <subcellularLocation>
        <location evidence="1">Membrane</location>
        <topology evidence="1">Multi-pass membrane protein</topology>
    </subcellularLocation>
</comment>
<name>A0ABU8ILD0_9BURK</name>
<evidence type="ECO:0000313" key="9">
    <source>
        <dbReference type="Proteomes" id="UP001386437"/>
    </source>
</evidence>
<dbReference type="EMBL" id="JACFYJ010000003">
    <property type="protein sequence ID" value="MEI5996316.1"/>
    <property type="molecule type" value="Genomic_DNA"/>
</dbReference>